<evidence type="ECO:0000313" key="1">
    <source>
        <dbReference type="EMBL" id="PIK47894.1"/>
    </source>
</evidence>
<sequence>MILQSPAGTYSYTYHNGVAYFNPGDPLQLVPGPAGHATAAATIAHHPHAQQGAYAPLTLPVMLPPTSMPQFVTAQAQQLAYPPSIATNPHQWQAAAHAGQVRFIHPAQAGAVSNAGLIYPTAAGGSELIYTAPTHHQAHQAAGHPYHHPQDVQTETAAIPSEHQVPQTVIARTATAGYPTATGYPDITYATTLQDPNAYHTFMPKAVTKFAGKRPIKMPRRERAAKTLRTALDDPSVPGAVVPTTTTIFEDGSVLRV</sequence>
<name>A0A2G8KIR8_STIJA</name>
<comment type="caution">
    <text evidence="1">The sequence shown here is derived from an EMBL/GenBank/DDBJ whole genome shotgun (WGS) entry which is preliminary data.</text>
</comment>
<dbReference type="OrthoDB" id="762982at2759"/>
<evidence type="ECO:0000313" key="2">
    <source>
        <dbReference type="Proteomes" id="UP000230750"/>
    </source>
</evidence>
<dbReference type="EMBL" id="MRZV01000552">
    <property type="protein sequence ID" value="PIK47894.1"/>
    <property type="molecule type" value="Genomic_DNA"/>
</dbReference>
<accession>A0A2G8KIR8</accession>
<dbReference type="Proteomes" id="UP000230750">
    <property type="component" value="Unassembled WGS sequence"/>
</dbReference>
<keyword evidence="2" id="KW-1185">Reference proteome</keyword>
<protein>
    <submittedName>
        <fullName evidence="1">Putative bromodomain-containing protein 4-like</fullName>
    </submittedName>
</protein>
<reference evidence="1 2" key="1">
    <citation type="journal article" date="2017" name="PLoS Biol.">
        <title>The sea cucumber genome provides insights into morphological evolution and visceral regeneration.</title>
        <authorList>
            <person name="Zhang X."/>
            <person name="Sun L."/>
            <person name="Yuan J."/>
            <person name="Sun Y."/>
            <person name="Gao Y."/>
            <person name="Zhang L."/>
            <person name="Li S."/>
            <person name="Dai H."/>
            <person name="Hamel J.F."/>
            <person name="Liu C."/>
            <person name="Yu Y."/>
            <person name="Liu S."/>
            <person name="Lin W."/>
            <person name="Guo K."/>
            <person name="Jin S."/>
            <person name="Xu P."/>
            <person name="Storey K.B."/>
            <person name="Huan P."/>
            <person name="Zhang T."/>
            <person name="Zhou Y."/>
            <person name="Zhang J."/>
            <person name="Lin C."/>
            <person name="Li X."/>
            <person name="Xing L."/>
            <person name="Huo D."/>
            <person name="Sun M."/>
            <person name="Wang L."/>
            <person name="Mercier A."/>
            <person name="Li F."/>
            <person name="Yang H."/>
            <person name="Xiang J."/>
        </authorList>
    </citation>
    <scope>NUCLEOTIDE SEQUENCE [LARGE SCALE GENOMIC DNA]</scope>
    <source>
        <strain evidence="1">Shaxun</strain>
        <tissue evidence="1">Muscle</tissue>
    </source>
</reference>
<organism evidence="1 2">
    <name type="scientific">Stichopus japonicus</name>
    <name type="common">Sea cucumber</name>
    <dbReference type="NCBI Taxonomy" id="307972"/>
    <lineage>
        <taxon>Eukaryota</taxon>
        <taxon>Metazoa</taxon>
        <taxon>Echinodermata</taxon>
        <taxon>Eleutherozoa</taxon>
        <taxon>Echinozoa</taxon>
        <taxon>Holothuroidea</taxon>
        <taxon>Aspidochirotacea</taxon>
        <taxon>Aspidochirotida</taxon>
        <taxon>Stichopodidae</taxon>
        <taxon>Apostichopus</taxon>
    </lineage>
</organism>
<gene>
    <name evidence="1" type="ORF">BSL78_15269</name>
</gene>
<dbReference type="AlphaFoldDB" id="A0A2G8KIR8"/>
<proteinExistence type="predicted"/>